<evidence type="ECO:0000259" key="4">
    <source>
        <dbReference type="SMART" id="SM00555"/>
    </source>
</evidence>
<reference evidence="5 6" key="1">
    <citation type="submission" date="2019-02" db="EMBL/GenBank/DDBJ databases">
        <title>Genome sequencing of the rare red list fungi Phellinidium pouzarii.</title>
        <authorList>
            <person name="Buettner E."/>
            <person name="Kellner H."/>
        </authorList>
    </citation>
    <scope>NUCLEOTIDE SEQUENCE [LARGE SCALE GENOMIC DNA]</scope>
    <source>
        <strain evidence="5 6">DSM 108285</strain>
    </source>
</reference>
<feature type="region of interest" description="Disordered" evidence="3">
    <location>
        <begin position="840"/>
        <end position="881"/>
    </location>
</feature>
<feature type="domain" description="GIT Spa2 homology (SHD)" evidence="4">
    <location>
        <begin position="124"/>
        <end position="154"/>
    </location>
</feature>
<evidence type="ECO:0000313" key="6">
    <source>
        <dbReference type="Proteomes" id="UP000308199"/>
    </source>
</evidence>
<comment type="caution">
    <text evidence="5">The sequence shown here is derived from an EMBL/GenBank/DDBJ whole genome shotgun (WGS) entry which is preliminary data.</text>
</comment>
<feature type="region of interest" description="Disordered" evidence="3">
    <location>
        <begin position="1"/>
        <end position="24"/>
    </location>
</feature>
<feature type="compositionally biased region" description="Basic and acidic residues" evidence="3">
    <location>
        <begin position="149"/>
        <end position="158"/>
    </location>
</feature>
<dbReference type="GO" id="GO:1902716">
    <property type="term" value="C:cell cortex of growing cell tip"/>
    <property type="evidence" value="ECO:0007669"/>
    <property type="project" value="TreeGrafter"/>
</dbReference>
<dbReference type="OrthoDB" id="5588096at2759"/>
<keyword evidence="1" id="KW-0677">Repeat</keyword>
<feature type="compositionally biased region" description="Basic and acidic residues" evidence="3">
    <location>
        <begin position="287"/>
        <end position="297"/>
    </location>
</feature>
<dbReference type="InterPro" id="IPR022018">
    <property type="entry name" value="GIT1_C"/>
</dbReference>
<keyword evidence="6" id="KW-1185">Reference proteome</keyword>
<evidence type="ECO:0000256" key="2">
    <source>
        <dbReference type="SAM" id="Coils"/>
    </source>
</evidence>
<evidence type="ECO:0000256" key="1">
    <source>
        <dbReference type="ARBA" id="ARBA00022737"/>
    </source>
</evidence>
<feature type="domain" description="GIT Spa2 homology (SHD)" evidence="4">
    <location>
        <begin position="74"/>
        <end position="104"/>
    </location>
</feature>
<dbReference type="Pfam" id="PF23742">
    <property type="entry name" value="VBS_C3G9"/>
    <property type="match status" value="1"/>
</dbReference>
<gene>
    <name evidence="5" type="ORF">EW145_g7419</name>
</gene>
<dbReference type="SMART" id="SM00555">
    <property type="entry name" value="GIT"/>
    <property type="match status" value="2"/>
</dbReference>
<dbReference type="PANTHER" id="PTHR21601:SF0">
    <property type="entry name" value="PROTEIN SPA2-RELATED"/>
    <property type="match status" value="1"/>
</dbReference>
<feature type="compositionally biased region" description="Basic and acidic residues" evidence="3">
    <location>
        <begin position="205"/>
        <end position="225"/>
    </location>
</feature>
<evidence type="ECO:0000256" key="3">
    <source>
        <dbReference type="SAM" id="MobiDB-lite"/>
    </source>
</evidence>
<feature type="compositionally biased region" description="Low complexity" evidence="3">
    <location>
        <begin position="165"/>
        <end position="186"/>
    </location>
</feature>
<dbReference type="InterPro" id="IPR039892">
    <property type="entry name" value="Spa2/Sph1"/>
</dbReference>
<evidence type="ECO:0000313" key="5">
    <source>
        <dbReference type="EMBL" id="THG98490.1"/>
    </source>
</evidence>
<proteinExistence type="predicted"/>
<dbReference type="GO" id="GO:0005078">
    <property type="term" value="F:MAP-kinase scaffold activity"/>
    <property type="evidence" value="ECO:0007669"/>
    <property type="project" value="TreeGrafter"/>
</dbReference>
<dbReference type="EMBL" id="SGPK01000735">
    <property type="protein sequence ID" value="THG98490.1"/>
    <property type="molecule type" value="Genomic_DNA"/>
</dbReference>
<protein>
    <recommendedName>
        <fullName evidence="4">GIT Spa2 homology (SHD) domain-containing protein</fullName>
    </recommendedName>
</protein>
<dbReference type="InterPro" id="IPR056439">
    <property type="entry name" value="VBS_C3G9"/>
</dbReference>
<dbReference type="PANTHER" id="PTHR21601">
    <property type="entry name" value="SPA2 PROTEIN"/>
    <property type="match status" value="1"/>
</dbReference>
<dbReference type="InterPro" id="IPR013724">
    <property type="entry name" value="GIT_SHD"/>
</dbReference>
<dbReference type="AlphaFoldDB" id="A0A4S4KKJ1"/>
<keyword evidence="2" id="KW-0175">Coiled coil</keyword>
<sequence>MKRTTSARAPSPTNTTYSGISNYRTDQYKPLRDKVRTPSVPVDPKAIASVHYEEMATYLENHLAKEPANARASAREKLTRLTRQQFQELSTDVYDELLRRRNNAENEVPFLPVRDDFHPKRNQARQKLATLPKTRFKDLSGDVFHELGRRYPEFKEPETLPNPTSPTSSYDDSDFPSPDFPQSSKDGSTARPAPTDSGYAASSRRPSEDTYRRPSEENYRRRLGEDAYGNRSEDSGYGGGRRASEDNFVRDSFAASSRRKPSQDIVFNLRNEENRRPSPDITLSGRKSGEDDRELARRPSGSISTASDSTNATNAQREVIIPNKSTIAEEDIERPDTDGEGITDNEPANSRSPRLEAGVLGGLSGLSARLRDRPVEEDDEDGWPGAGRSGEEYFDKLSFGRASVASDRSMGISQSSRTSAFINTGRMSKTGGSFDADLESLRREYEYKIATMQNRLAGLERSLEDAEERERRLKLSVEDGKVEVLEEELKAFREKGEEQDATLHALRKELDDLREGRLQEQDAATRRAQEDKEEIQILEERCERLETELTNAGSGADIEAIEQLRSDLEGLLSELADLSHRNDELMIAKDSDLAIIHNLDTQLKDYKRKYETAKTELRSFKATSQLLLQASRPDTDQLPVSTEGGLLDIHVTAFMTATDSLLTAGRSNAPSRVLAPMKAVVNAVTAIIEDVRSYERRHNSADVEIEGVHALRERAEATLSNLVTASKTHATSMGMSPVSLLDAASSHLSATVTELGKIIFIRKASAAEQEQFALATRTNSFGLNGFAPTLRSIDEMQYSSTHQRTSSSGSRKTIETLSFSPSRYPEVPIFSPPPVSTVLGDIGKRRPVSPTSSAGSSPPPLFDQSRSNVTTSDDSAVPEGPDEAWVELKPYLEAQSEAIVCAIPSVLSGARSSAPTSSLNENLTQIITIVSSIVAVCKDSLPPSPSQRGRDILRELSDNANKLSEVQNLREVTKESRQVMAKSSLAIANAMKGLMKL</sequence>
<organism evidence="5 6">
    <name type="scientific">Phellinidium pouzarii</name>
    <dbReference type="NCBI Taxonomy" id="167371"/>
    <lineage>
        <taxon>Eukaryota</taxon>
        <taxon>Fungi</taxon>
        <taxon>Dikarya</taxon>
        <taxon>Basidiomycota</taxon>
        <taxon>Agaricomycotina</taxon>
        <taxon>Agaricomycetes</taxon>
        <taxon>Hymenochaetales</taxon>
        <taxon>Hymenochaetaceae</taxon>
        <taxon>Phellinidium</taxon>
    </lineage>
</organism>
<dbReference type="GO" id="GO:0005826">
    <property type="term" value="C:actomyosin contractile ring"/>
    <property type="evidence" value="ECO:0007669"/>
    <property type="project" value="TreeGrafter"/>
</dbReference>
<feature type="region of interest" description="Disordered" evidence="3">
    <location>
        <begin position="149"/>
        <end position="358"/>
    </location>
</feature>
<dbReference type="Pfam" id="PF12205">
    <property type="entry name" value="GIT1_C"/>
    <property type="match status" value="1"/>
</dbReference>
<feature type="compositionally biased region" description="Polar residues" evidence="3">
    <location>
        <begin position="864"/>
        <end position="874"/>
    </location>
</feature>
<dbReference type="Pfam" id="PF08518">
    <property type="entry name" value="GIT_SHD"/>
    <property type="match status" value="2"/>
</dbReference>
<feature type="coiled-coil region" evidence="2">
    <location>
        <begin position="442"/>
        <end position="623"/>
    </location>
</feature>
<name>A0A4S4KKJ1_9AGAM</name>
<feature type="compositionally biased region" description="Polar residues" evidence="3">
    <location>
        <begin position="301"/>
        <end position="316"/>
    </location>
</feature>
<dbReference type="Proteomes" id="UP000308199">
    <property type="component" value="Unassembled WGS sequence"/>
</dbReference>
<accession>A0A4S4KKJ1</accession>
<feature type="compositionally biased region" description="Acidic residues" evidence="3">
    <location>
        <begin position="328"/>
        <end position="343"/>
    </location>
</feature>